<evidence type="ECO:0000313" key="7">
    <source>
        <dbReference type="EMBL" id="MBR7834773.1"/>
    </source>
</evidence>
<evidence type="ECO:0000256" key="5">
    <source>
        <dbReference type="ARBA" id="ARBA00031122"/>
    </source>
</evidence>
<dbReference type="RefSeq" id="WP_212529291.1">
    <property type="nucleotide sequence ID" value="NZ_JAGSOG010000070.1"/>
</dbReference>
<comment type="function">
    <text evidence="1">Acyltransferase required for the direct transfer of medium- to long-chain fatty acyl moieties from a carrier protein (MbtL) on to the epsilon-amino group of lysine residue in the mycobactin core.</text>
</comment>
<dbReference type="InterPro" id="IPR000182">
    <property type="entry name" value="GNAT_dom"/>
</dbReference>
<dbReference type="GO" id="GO:0046677">
    <property type="term" value="P:response to antibiotic"/>
    <property type="evidence" value="ECO:0007669"/>
    <property type="project" value="UniProtKB-KW"/>
</dbReference>
<keyword evidence="8" id="KW-1185">Reference proteome</keyword>
<proteinExistence type="predicted"/>
<comment type="caution">
    <text evidence="7">The sequence shown here is derived from an EMBL/GenBank/DDBJ whole genome shotgun (WGS) entry which is preliminary data.</text>
</comment>
<dbReference type="InterPro" id="IPR019432">
    <property type="entry name" value="Acyltransferase_MbtK/IucB-like"/>
</dbReference>
<accession>A0A941EPL0</accession>
<dbReference type="PROSITE" id="PS51186">
    <property type="entry name" value="GNAT"/>
    <property type="match status" value="1"/>
</dbReference>
<dbReference type="CDD" id="cd04301">
    <property type="entry name" value="NAT_SF"/>
    <property type="match status" value="1"/>
</dbReference>
<keyword evidence="4" id="KW-0046">Antibiotic resistance</keyword>
<dbReference type="Gene3D" id="3.40.630.30">
    <property type="match status" value="1"/>
</dbReference>
<comment type="pathway">
    <text evidence="2">Siderophore biosynthesis; mycobactin biosynthesis.</text>
</comment>
<dbReference type="SMART" id="SM01006">
    <property type="entry name" value="AlcB"/>
    <property type="match status" value="1"/>
</dbReference>
<evidence type="ECO:0000256" key="3">
    <source>
        <dbReference type="ARBA" id="ARBA00020586"/>
    </source>
</evidence>
<dbReference type="PANTHER" id="PTHR31438:SF1">
    <property type="entry name" value="LYSINE N-ACYLTRANSFERASE C17G9.06C-RELATED"/>
    <property type="match status" value="1"/>
</dbReference>
<evidence type="ECO:0000256" key="4">
    <source>
        <dbReference type="ARBA" id="ARBA00023251"/>
    </source>
</evidence>
<dbReference type="Proteomes" id="UP000675781">
    <property type="component" value="Unassembled WGS sequence"/>
</dbReference>
<reference evidence="7" key="1">
    <citation type="submission" date="2021-04" db="EMBL/GenBank/DDBJ databases">
        <title>Genome based classification of Actinospica acidithermotolerans sp. nov., an actinobacterium isolated from an Indonesian hot spring.</title>
        <authorList>
            <person name="Kusuma A.B."/>
            <person name="Putra K.E."/>
            <person name="Nafisah S."/>
            <person name="Loh J."/>
            <person name="Nouioui I."/>
            <person name="Goodfellow M."/>
        </authorList>
    </citation>
    <scope>NUCLEOTIDE SEQUENCE</scope>
    <source>
        <strain evidence="7">CSCA 57</strain>
    </source>
</reference>
<dbReference type="PANTHER" id="PTHR31438">
    <property type="entry name" value="LYSINE N-ACYLTRANSFERASE C17G9.06C-RELATED"/>
    <property type="match status" value="1"/>
</dbReference>
<dbReference type="GO" id="GO:0016410">
    <property type="term" value="F:N-acyltransferase activity"/>
    <property type="evidence" value="ECO:0007669"/>
    <property type="project" value="TreeGrafter"/>
</dbReference>
<evidence type="ECO:0000256" key="2">
    <source>
        <dbReference type="ARBA" id="ARBA00005102"/>
    </source>
</evidence>
<dbReference type="Pfam" id="PF13523">
    <property type="entry name" value="Acetyltransf_8"/>
    <property type="match status" value="1"/>
</dbReference>
<dbReference type="EMBL" id="JAGSOG010000070">
    <property type="protein sequence ID" value="MBR7834773.1"/>
    <property type="molecule type" value="Genomic_DNA"/>
</dbReference>
<feature type="domain" description="N-acetyltransferase" evidence="6">
    <location>
        <begin position="23"/>
        <end position="186"/>
    </location>
</feature>
<evidence type="ECO:0000259" key="6">
    <source>
        <dbReference type="PROSITE" id="PS51186"/>
    </source>
</evidence>
<protein>
    <recommendedName>
        <fullName evidence="3">Lysine N-acyltransferase MbtK</fullName>
    </recommendedName>
    <alternativeName>
        <fullName evidence="5">Mycobactin synthase protein K</fullName>
    </alternativeName>
</protein>
<gene>
    <name evidence="7" type="ORF">KDL01_15970</name>
</gene>
<evidence type="ECO:0000256" key="1">
    <source>
        <dbReference type="ARBA" id="ARBA00003818"/>
    </source>
</evidence>
<sequence length="191" mass="21353">MNAAASPPPTVQWYDLSTPAGRFTLSPVKPERDLPVIHRWMNDPEVARYWELAGPFERTAEHVRRQIELSYCEPMLARLSGRPIGYWELYRAAEDPLGDYYDAEPDDLGVHLLIGEGDCRGLGLGSLMLRVLADTVQARSPRRIVAEPDERNLASIRAFTAAGFNASGTLELPEKRATLMLRVPAPRREAA</sequence>
<organism evidence="7 8">
    <name type="scientific">Actinospica durhamensis</name>
    <dbReference type="NCBI Taxonomy" id="1508375"/>
    <lineage>
        <taxon>Bacteria</taxon>
        <taxon>Bacillati</taxon>
        <taxon>Actinomycetota</taxon>
        <taxon>Actinomycetes</taxon>
        <taxon>Catenulisporales</taxon>
        <taxon>Actinospicaceae</taxon>
        <taxon>Actinospica</taxon>
    </lineage>
</organism>
<name>A0A941EPL0_9ACTN</name>
<dbReference type="GO" id="GO:0019290">
    <property type="term" value="P:siderophore biosynthetic process"/>
    <property type="evidence" value="ECO:0007669"/>
    <property type="project" value="InterPro"/>
</dbReference>
<dbReference type="InterPro" id="IPR016181">
    <property type="entry name" value="Acyl_CoA_acyltransferase"/>
</dbReference>
<dbReference type="SUPFAM" id="SSF55729">
    <property type="entry name" value="Acyl-CoA N-acyltransferases (Nat)"/>
    <property type="match status" value="1"/>
</dbReference>
<dbReference type="AlphaFoldDB" id="A0A941EPL0"/>
<evidence type="ECO:0000313" key="8">
    <source>
        <dbReference type="Proteomes" id="UP000675781"/>
    </source>
</evidence>